<dbReference type="Proteomes" id="UP000603715">
    <property type="component" value="Unassembled WGS sequence"/>
</dbReference>
<dbReference type="GO" id="GO:0015344">
    <property type="term" value="F:siderophore uptake transmembrane transporter activity"/>
    <property type="evidence" value="ECO:0007669"/>
    <property type="project" value="TreeGrafter"/>
</dbReference>
<protein>
    <submittedName>
        <fullName evidence="16">TonB-dependent receptor</fullName>
    </submittedName>
</protein>
<dbReference type="Proteomes" id="UP001107960">
    <property type="component" value="Unassembled WGS sequence"/>
</dbReference>
<dbReference type="InterPro" id="IPR039426">
    <property type="entry name" value="TonB-dep_rcpt-like"/>
</dbReference>
<evidence type="ECO:0000259" key="13">
    <source>
        <dbReference type="Pfam" id="PF00593"/>
    </source>
</evidence>
<evidence type="ECO:0000259" key="14">
    <source>
        <dbReference type="Pfam" id="PF07715"/>
    </source>
</evidence>
<keyword evidence="9 10" id="KW-0998">Cell outer membrane</keyword>
<keyword evidence="2 10" id="KW-0813">Transport</keyword>
<reference evidence="17" key="2">
    <citation type="submission" date="2023-07" db="EMBL/GenBank/DDBJ databases">
        <title>Description of novel Chryseobacterium sp. strain C-2.</title>
        <authorList>
            <person name="Saticioglu I.B."/>
        </authorList>
    </citation>
    <scope>NUCLEOTIDE SEQUENCE [LARGE SCALE GENOMIC DNA]</scope>
    <source>
        <strain evidence="17">C-2</strain>
    </source>
</reference>
<dbReference type="Gene3D" id="2.40.170.20">
    <property type="entry name" value="TonB-dependent receptor, beta-barrel domain"/>
    <property type="match status" value="2"/>
</dbReference>
<dbReference type="InterPro" id="IPR037066">
    <property type="entry name" value="Plug_dom_sf"/>
</dbReference>
<dbReference type="InterPro" id="IPR012910">
    <property type="entry name" value="Plug_dom"/>
</dbReference>
<proteinExistence type="inferred from homology"/>
<evidence type="ECO:0000256" key="6">
    <source>
        <dbReference type="ARBA" id="ARBA00023077"/>
    </source>
</evidence>
<keyword evidence="7 10" id="KW-0472">Membrane</keyword>
<evidence type="ECO:0000256" key="10">
    <source>
        <dbReference type="PROSITE-ProRule" id="PRU01360"/>
    </source>
</evidence>
<evidence type="ECO:0000256" key="12">
    <source>
        <dbReference type="SAM" id="SignalP"/>
    </source>
</evidence>
<evidence type="ECO:0000256" key="4">
    <source>
        <dbReference type="ARBA" id="ARBA00022692"/>
    </source>
</evidence>
<keyword evidence="3 10" id="KW-1134">Transmembrane beta strand</keyword>
<dbReference type="InterPro" id="IPR036942">
    <property type="entry name" value="Beta-barrel_TonB_sf"/>
</dbReference>
<feature type="domain" description="TonB-dependent receptor-like beta-barrel" evidence="13">
    <location>
        <begin position="329"/>
        <end position="828"/>
    </location>
</feature>
<evidence type="ECO:0000313" key="18">
    <source>
        <dbReference type="Proteomes" id="UP001107960"/>
    </source>
</evidence>
<reference evidence="15" key="3">
    <citation type="submission" date="2024-05" db="EMBL/GenBank/DDBJ databases">
        <title>Description of novel Chryseobacterium sp. strain C-2.</title>
        <authorList>
            <person name="Saticioglu I.B."/>
        </authorList>
    </citation>
    <scope>NUCLEOTIDE SEQUENCE</scope>
    <source>
        <strain evidence="15">C-2</strain>
    </source>
</reference>
<dbReference type="PROSITE" id="PS52016">
    <property type="entry name" value="TONB_DEPENDENT_REC_3"/>
    <property type="match status" value="1"/>
</dbReference>
<evidence type="ECO:0000256" key="9">
    <source>
        <dbReference type="ARBA" id="ARBA00023237"/>
    </source>
</evidence>
<dbReference type="Pfam" id="PF00593">
    <property type="entry name" value="TonB_dep_Rec_b-barrel"/>
    <property type="match status" value="1"/>
</dbReference>
<evidence type="ECO:0000313" key="17">
    <source>
        <dbReference type="Proteomes" id="UP000603715"/>
    </source>
</evidence>
<comment type="similarity">
    <text evidence="10 11">Belongs to the TonB-dependent receptor family.</text>
</comment>
<dbReference type="Pfam" id="PF07715">
    <property type="entry name" value="Plug"/>
    <property type="match status" value="1"/>
</dbReference>
<gene>
    <name evidence="15" type="ORF">IEW27_13365</name>
    <name evidence="16" type="ORF">LNP80_11910</name>
</gene>
<accession>A0A9Q3UX51</accession>
<sequence length="899" mass="99612">MKLINKSMLTVLITLSTASVYYAQETQDSVKTKSKDIEEVILQGVTDIAKDRKTPVAASTIKAAQIVERLGNQELTEILNTTPSVYATKSGGGFGDGGITMRGFESRNIAVMVNGMPVNDMEGGSVYFSNWTGLADVTSIMQVQRGLGSSKLGIASVGGTMNFITRTADMKKGGVVRLGVGNDDYLKTSFAYNTGKSDNGWASSFLMSRTAGGTYIENTEFESYAYYFALGWEASKKHNFQFTLTSSPQWHDQRTFAPTIGNYIKFNPDNDGSPYRQYNSDFGYKTGANGDRYAIANRSNYYAKPVMMLNWDWTMNEKSKLSTVLYMSNGRGGGTGDLGSYWTGKFNSSGNPTTTNINSYRGADGTFNYDQIFALNNGLNAGAPYQVTDPVTGKVSTVRDGIVRRASVNSHNWYGILANFQHKVNDNLSFSVGTDNRYYYGYHYQVVSDLYNANSYKETLNANVTPYNVTNVYDYKKLSWNPFGGKTAPLNDQVGYSNDGEVLWYSGFAQVEYSKDNLSAFVQGSVSNQSYQRIDNFVKDGVTMQQNQTVNTKTGFKDLLGYNVKGGANYNINDYHNVFANIGYYSKQPFMNSVYPSNLQVLNPSLTNEKIFSAEIGYGFRSPKFTANVNLYRTEWKDRWLRRSNQVFEIADPTTPTGIGTVNGYSEISGITQLHMGVEVDAVYKPFHFLEFQGMLSYGDYQYKGNATGTNFDENNNPVAVVGNKTTNTLYLDGVKVGGSSSNSIPQVTASLGLTARPVRDLNIYGTWRYVGKLYSSIDAATFTTVANQERGSLQLPDFNLFDIGASFKIRLKNTAQYFTVGANVYNLFDTTYIADGATNNFVKNVGDFKTNTNTDAQAQALYNTYINNPANFYKGIDTSNRVFFGFGRTWAANLSFNF</sequence>
<feature type="chain" id="PRO_5040143020" evidence="12">
    <location>
        <begin position="24"/>
        <end position="899"/>
    </location>
</feature>
<dbReference type="InterPro" id="IPR000531">
    <property type="entry name" value="Beta-barrel_TonB"/>
</dbReference>
<dbReference type="AlphaFoldDB" id="A0A9Q3UX51"/>
<dbReference type="PANTHER" id="PTHR30069:SF29">
    <property type="entry name" value="HEMOGLOBIN AND HEMOGLOBIN-HAPTOGLOBIN-BINDING PROTEIN 1-RELATED"/>
    <property type="match status" value="1"/>
</dbReference>
<organism evidence="16 18">
    <name type="scientific">Chryseobacterium muglaense</name>
    <dbReference type="NCBI Taxonomy" id="2893752"/>
    <lineage>
        <taxon>Bacteria</taxon>
        <taxon>Pseudomonadati</taxon>
        <taxon>Bacteroidota</taxon>
        <taxon>Flavobacteriia</taxon>
        <taxon>Flavobacteriales</taxon>
        <taxon>Weeksellaceae</taxon>
        <taxon>Chryseobacterium group</taxon>
        <taxon>Chryseobacterium</taxon>
    </lineage>
</organism>
<dbReference type="Gene3D" id="2.170.130.10">
    <property type="entry name" value="TonB-dependent receptor, plug domain"/>
    <property type="match status" value="1"/>
</dbReference>
<comment type="subcellular location">
    <subcellularLocation>
        <location evidence="1 10">Cell outer membrane</location>
        <topology evidence="1 10">Multi-pass membrane protein</topology>
    </subcellularLocation>
</comment>
<evidence type="ECO:0000256" key="11">
    <source>
        <dbReference type="RuleBase" id="RU003357"/>
    </source>
</evidence>
<dbReference type="EMBL" id="JAJJML010000001">
    <property type="protein sequence ID" value="MCC9034949.1"/>
    <property type="molecule type" value="Genomic_DNA"/>
</dbReference>
<name>A0A9Q3UX51_9FLAO</name>
<evidence type="ECO:0000256" key="5">
    <source>
        <dbReference type="ARBA" id="ARBA00022729"/>
    </source>
</evidence>
<evidence type="ECO:0000256" key="3">
    <source>
        <dbReference type="ARBA" id="ARBA00022452"/>
    </source>
</evidence>
<dbReference type="RefSeq" id="WP_191180059.1">
    <property type="nucleotide sequence ID" value="NZ_JACXXP010000016.1"/>
</dbReference>
<comment type="caution">
    <text evidence="16">The sequence shown here is derived from an EMBL/GenBank/DDBJ whole genome shotgun (WGS) entry which is preliminary data.</text>
</comment>
<dbReference type="GO" id="GO:0009279">
    <property type="term" value="C:cell outer membrane"/>
    <property type="evidence" value="ECO:0007669"/>
    <property type="project" value="UniProtKB-SubCell"/>
</dbReference>
<feature type="signal peptide" evidence="12">
    <location>
        <begin position="1"/>
        <end position="23"/>
    </location>
</feature>
<reference evidence="16" key="1">
    <citation type="submission" date="2021-11" db="EMBL/GenBank/DDBJ databases">
        <title>Description of novel Chryseobacterium species.</title>
        <authorList>
            <person name="Saticioglu I.B."/>
            <person name="Ay H."/>
            <person name="Altun S."/>
            <person name="Duman M."/>
        </authorList>
    </citation>
    <scope>NUCLEOTIDE SEQUENCE</scope>
    <source>
        <strain evidence="16">C-39</strain>
    </source>
</reference>
<evidence type="ECO:0000256" key="1">
    <source>
        <dbReference type="ARBA" id="ARBA00004571"/>
    </source>
</evidence>
<keyword evidence="5 12" id="KW-0732">Signal</keyword>
<evidence type="ECO:0000256" key="8">
    <source>
        <dbReference type="ARBA" id="ARBA00023170"/>
    </source>
</evidence>
<keyword evidence="6 11" id="KW-0798">TonB box</keyword>
<keyword evidence="17" id="KW-1185">Reference proteome</keyword>
<evidence type="ECO:0000313" key="16">
    <source>
        <dbReference type="EMBL" id="MCC9034949.1"/>
    </source>
</evidence>
<evidence type="ECO:0000313" key="15">
    <source>
        <dbReference type="EMBL" id="MBD3905573.1"/>
    </source>
</evidence>
<dbReference type="PANTHER" id="PTHR30069">
    <property type="entry name" value="TONB-DEPENDENT OUTER MEMBRANE RECEPTOR"/>
    <property type="match status" value="1"/>
</dbReference>
<dbReference type="EMBL" id="JACXXP010000016">
    <property type="protein sequence ID" value="MBD3905573.1"/>
    <property type="molecule type" value="Genomic_DNA"/>
</dbReference>
<keyword evidence="8 16" id="KW-0675">Receptor</keyword>
<evidence type="ECO:0000256" key="2">
    <source>
        <dbReference type="ARBA" id="ARBA00022448"/>
    </source>
</evidence>
<keyword evidence="4 10" id="KW-0812">Transmembrane</keyword>
<dbReference type="GO" id="GO:0044718">
    <property type="term" value="P:siderophore transmembrane transport"/>
    <property type="evidence" value="ECO:0007669"/>
    <property type="project" value="TreeGrafter"/>
</dbReference>
<feature type="domain" description="TonB-dependent receptor plug" evidence="14">
    <location>
        <begin position="51"/>
        <end position="160"/>
    </location>
</feature>
<dbReference type="SUPFAM" id="SSF56935">
    <property type="entry name" value="Porins"/>
    <property type="match status" value="1"/>
</dbReference>
<evidence type="ECO:0000256" key="7">
    <source>
        <dbReference type="ARBA" id="ARBA00023136"/>
    </source>
</evidence>